<dbReference type="EMBL" id="CP022957">
    <property type="protein sequence ID" value="ASV29504.1"/>
    <property type="molecule type" value="Genomic_DNA"/>
</dbReference>
<reference evidence="4 5" key="1">
    <citation type="submission" date="2017-08" db="EMBL/GenBank/DDBJ databases">
        <title>The complete genome sequence of Maribacter sp. B1, isolated from deep-sea sediment.</title>
        <authorList>
            <person name="Wu Y.-H."/>
            <person name="Cheng H."/>
            <person name="Xu X.-W."/>
        </authorList>
    </citation>
    <scope>NUCLEOTIDE SEQUENCE [LARGE SCALE GENOMIC DNA]</scope>
    <source>
        <strain evidence="4 5">B1</strain>
    </source>
</reference>
<dbReference type="SUPFAM" id="SSF56935">
    <property type="entry name" value="Porins"/>
    <property type="match status" value="1"/>
</dbReference>
<dbReference type="Proteomes" id="UP000215244">
    <property type="component" value="Chromosome"/>
</dbReference>
<keyword evidence="2" id="KW-0812">Transmembrane</keyword>
<dbReference type="GO" id="GO:0009279">
    <property type="term" value="C:cell outer membrane"/>
    <property type="evidence" value="ECO:0007669"/>
    <property type="project" value="UniProtKB-SubCell"/>
</dbReference>
<name>A0A223V286_9FLAO</name>
<dbReference type="PROSITE" id="PS52016">
    <property type="entry name" value="TONB_DEPENDENT_REC_3"/>
    <property type="match status" value="1"/>
</dbReference>
<dbReference type="GO" id="GO:0015344">
    <property type="term" value="F:siderophore uptake transmembrane transporter activity"/>
    <property type="evidence" value="ECO:0007669"/>
    <property type="project" value="TreeGrafter"/>
</dbReference>
<dbReference type="InterPro" id="IPR037066">
    <property type="entry name" value="Plug_dom_sf"/>
</dbReference>
<proteinExistence type="inferred from homology"/>
<keyword evidence="1" id="KW-0732">Signal</keyword>
<keyword evidence="2" id="KW-0472">Membrane</keyword>
<comment type="subcellular location">
    <subcellularLocation>
        <location evidence="2">Cell outer membrane</location>
        <topology evidence="2">Multi-pass membrane protein</topology>
    </subcellularLocation>
</comment>
<dbReference type="GO" id="GO:0044718">
    <property type="term" value="P:siderophore transmembrane transport"/>
    <property type="evidence" value="ECO:0007669"/>
    <property type="project" value="TreeGrafter"/>
</dbReference>
<evidence type="ECO:0000313" key="5">
    <source>
        <dbReference type="Proteomes" id="UP000215244"/>
    </source>
</evidence>
<accession>A0A223V286</accession>
<dbReference type="InterPro" id="IPR039426">
    <property type="entry name" value="TonB-dep_rcpt-like"/>
</dbReference>
<protein>
    <recommendedName>
        <fullName evidence="3">TonB-dependent receptor plug domain-containing protein</fullName>
    </recommendedName>
</protein>
<comment type="similarity">
    <text evidence="2">Belongs to the TonB-dependent receptor family.</text>
</comment>
<organism evidence="4 5">
    <name type="scientific">Maribacter cobaltidurans</name>
    <dbReference type="NCBI Taxonomy" id="1178778"/>
    <lineage>
        <taxon>Bacteria</taxon>
        <taxon>Pseudomonadati</taxon>
        <taxon>Bacteroidota</taxon>
        <taxon>Flavobacteriia</taxon>
        <taxon>Flavobacteriales</taxon>
        <taxon>Flavobacteriaceae</taxon>
        <taxon>Maribacter</taxon>
    </lineage>
</organism>
<keyword evidence="2" id="KW-0998">Cell outer membrane</keyword>
<dbReference type="OrthoDB" id="679547at2"/>
<dbReference type="Gene3D" id="2.170.130.10">
    <property type="entry name" value="TonB-dependent receptor, plug domain"/>
    <property type="match status" value="1"/>
</dbReference>
<evidence type="ECO:0000259" key="3">
    <source>
        <dbReference type="Pfam" id="PF07715"/>
    </source>
</evidence>
<feature type="domain" description="TonB-dependent receptor plug" evidence="3">
    <location>
        <begin position="616"/>
        <end position="706"/>
    </location>
</feature>
<keyword evidence="5" id="KW-1185">Reference proteome</keyword>
<dbReference type="Gene3D" id="2.60.40.1930">
    <property type="match status" value="1"/>
</dbReference>
<evidence type="ECO:0000256" key="2">
    <source>
        <dbReference type="PROSITE-ProRule" id="PRU01360"/>
    </source>
</evidence>
<evidence type="ECO:0000256" key="1">
    <source>
        <dbReference type="ARBA" id="ARBA00022729"/>
    </source>
</evidence>
<dbReference type="AlphaFoldDB" id="A0A223V286"/>
<dbReference type="PANTHER" id="PTHR30069:SF29">
    <property type="entry name" value="HEMOGLOBIN AND HEMOGLOBIN-HAPTOGLOBIN-BINDING PROTEIN 1-RELATED"/>
    <property type="match status" value="1"/>
</dbReference>
<sequence>MRKIIFTLIVLLLIGSAPPIFHESESQSVEGLIGQLMGYGLMVNERTMVITDKDYYEKGETIWFRIFLTNGLSNQEKPYSGVLYTELLDDKGQIVDRSKLKVSEFGAYGNFSVKNNWDAGKYYLRAFTKLMLNNEVPRVNTKSLYINSEKKFFGNENEKRANVVPEIMVRSEGGSLVHDVMATIGVQAIGNEGLILGGKGQVLDDIGNVVTHFNLISPGYGKASFLPNFNREYKVVIRSGGYVYEKELPTVKKEGYSLSVKERGSHFVANLVNTEKNGLKGSFLLVHSGEKTLISYEFGKELSENSKLLKIGKDKIEANLITFSLFDKNGNIQCQRQIYFDGNLESYRLILETEKIKIKKGDSILLKLNNPDVVKGNISLAVTPIDRIIMGDNNYSRKIIEVKDPFRKWEVMRDLYINEPLKKKEVWDAIMILDSSNAIDWGEVKQFDLNTLKYKPELGIMISGHIKAKNYNDASKTSALLTVAGEAPFQETVVTNDSGKFKFGPFMFYDSLNVIIQANNLGGKQFKENNLVIDVVDEWPKVGALDVNDFTGRNDVQFNRYLKEGEYLGAIDFDEDVTLLEEVVVTSKTSWDETKIGKELSKLTPYLSYDYRVMADALRSKIAAVSAMDLLMEAPGVYLFGSFPNQKAVIRGVGSINESNDPLFLLNGVPVSKLSVQQMLAEEIMFVDVIKGGRTAAFGARGGNGVIAFYSKRGKLSKKLGYNESLNWVNTQVPGFSRSGKFADMREKKEKLSSIYWEPFLEPSKSTVVHIDRNVSSGTYLVILYGMDKYGNPIREEKAIEIIE</sequence>
<evidence type="ECO:0000313" key="4">
    <source>
        <dbReference type="EMBL" id="ASV29504.1"/>
    </source>
</evidence>
<dbReference type="Pfam" id="PF07715">
    <property type="entry name" value="Plug"/>
    <property type="match status" value="1"/>
</dbReference>
<dbReference type="KEGG" id="marb:CJ263_04290"/>
<keyword evidence="2" id="KW-1134">Transmembrane beta strand</keyword>
<dbReference type="InterPro" id="IPR012910">
    <property type="entry name" value="Plug_dom"/>
</dbReference>
<keyword evidence="2" id="KW-0813">Transport</keyword>
<gene>
    <name evidence="4" type="ORF">CJ263_04290</name>
</gene>
<dbReference type="PANTHER" id="PTHR30069">
    <property type="entry name" value="TONB-DEPENDENT OUTER MEMBRANE RECEPTOR"/>
    <property type="match status" value="1"/>
</dbReference>
<dbReference type="RefSeq" id="WP_094996130.1">
    <property type="nucleotide sequence ID" value="NZ_BMJL01000001.1"/>
</dbReference>